<proteinExistence type="predicted"/>
<sequence>MNRLLYIIAVGLLAAGCNKGKNHEQKDSAREIKAGESFEDEGLVISVKEIAKTDSGLVLAIKVANRHAGKVHYLPSWDEHPEPARITDEYRNVFYAAGARDHPLRPPLNRQWYGTFSGNRIDPNKSGDLFIPLDDIPPSSKRLRVELPYGGRTLVFVDVPRR</sequence>
<organism evidence="1 2">
    <name type="scientific">Gemmata obscuriglobus</name>
    <dbReference type="NCBI Taxonomy" id="114"/>
    <lineage>
        <taxon>Bacteria</taxon>
        <taxon>Pseudomonadati</taxon>
        <taxon>Planctomycetota</taxon>
        <taxon>Planctomycetia</taxon>
        <taxon>Gemmatales</taxon>
        <taxon>Gemmataceae</taxon>
        <taxon>Gemmata</taxon>
    </lineage>
</organism>
<reference evidence="1 2" key="1">
    <citation type="submission" date="2018-01" db="EMBL/GenBank/DDBJ databases">
        <title>G. obscuriglobus.</title>
        <authorList>
            <person name="Franke J."/>
            <person name="Blomberg W."/>
            <person name="Selmecki A."/>
        </authorList>
    </citation>
    <scope>NUCLEOTIDE SEQUENCE [LARGE SCALE GENOMIC DNA]</scope>
    <source>
        <strain evidence="1 2">DSM 5831</strain>
    </source>
</reference>
<keyword evidence="2" id="KW-1185">Reference proteome</keyword>
<dbReference type="PROSITE" id="PS51257">
    <property type="entry name" value="PROKAR_LIPOPROTEIN"/>
    <property type="match status" value="1"/>
</dbReference>
<dbReference type="RefSeq" id="WP_010047119.1">
    <property type="nucleotide sequence ID" value="NZ_CP025958.1"/>
</dbReference>
<dbReference type="EMBL" id="CP025958">
    <property type="protein sequence ID" value="AWM35884.1"/>
    <property type="molecule type" value="Genomic_DNA"/>
</dbReference>
<dbReference type="KEGG" id="gog:C1280_01890"/>
<dbReference type="AlphaFoldDB" id="A0A2Z3H2Q1"/>
<evidence type="ECO:0000313" key="2">
    <source>
        <dbReference type="Proteomes" id="UP000245802"/>
    </source>
</evidence>
<gene>
    <name evidence="1" type="ORF">C1280_01890</name>
</gene>
<accession>A0A2Z3H2Q1</accession>
<protein>
    <submittedName>
        <fullName evidence="1">Uncharacterized protein</fullName>
    </submittedName>
</protein>
<name>A0A2Z3H2Q1_9BACT</name>
<evidence type="ECO:0000313" key="1">
    <source>
        <dbReference type="EMBL" id="AWM35884.1"/>
    </source>
</evidence>
<dbReference type="Proteomes" id="UP000245802">
    <property type="component" value="Chromosome"/>
</dbReference>